<evidence type="ECO:0008006" key="3">
    <source>
        <dbReference type="Google" id="ProtNLM"/>
    </source>
</evidence>
<dbReference type="AlphaFoldDB" id="A0A852SVJ3"/>
<gene>
    <name evidence="1" type="ORF">BJ963_000615</name>
</gene>
<dbReference type="InterPro" id="IPR018561">
    <property type="entry name" value="AosR"/>
</dbReference>
<protein>
    <recommendedName>
        <fullName evidence="3">DUF2017 domain-containing protein</fullName>
    </recommendedName>
</protein>
<dbReference type="EMBL" id="JACCBJ010000001">
    <property type="protein sequence ID" value="NYD73096.1"/>
    <property type="molecule type" value="Genomic_DNA"/>
</dbReference>
<evidence type="ECO:0000313" key="1">
    <source>
        <dbReference type="EMBL" id="NYD73096.1"/>
    </source>
</evidence>
<dbReference type="Proteomes" id="UP000589620">
    <property type="component" value="Unassembled WGS sequence"/>
</dbReference>
<name>A0A852SVJ3_9MICO</name>
<accession>A0A852SVJ3</accession>
<sequence>MIPFHRRRRDGRVVASFTADEARLLLSLADEAAQLARAAASPDGPQADPALGRLLPDAYPDDPEASAEFRRFTAEGLADRKEHNARLMARTIGEPAGRRTEVALDGAEASAWLRTITDLRLVLAARLGIHEDGDDGDIHDEESAMQRAVYDWLAAVQEFLVLAVRPRR</sequence>
<keyword evidence="2" id="KW-1185">Reference proteome</keyword>
<organism evidence="1 2">
    <name type="scientific">Leifsonia soli</name>
    <dbReference type="NCBI Taxonomy" id="582665"/>
    <lineage>
        <taxon>Bacteria</taxon>
        <taxon>Bacillati</taxon>
        <taxon>Actinomycetota</taxon>
        <taxon>Actinomycetes</taxon>
        <taxon>Micrococcales</taxon>
        <taxon>Microbacteriaceae</taxon>
        <taxon>Leifsonia</taxon>
    </lineage>
</organism>
<proteinExistence type="predicted"/>
<dbReference type="RefSeq" id="WP_179454552.1">
    <property type="nucleotide sequence ID" value="NZ_BAAAPX010000001.1"/>
</dbReference>
<reference evidence="1 2" key="1">
    <citation type="submission" date="2020-07" db="EMBL/GenBank/DDBJ databases">
        <title>Sequencing the genomes of 1000 actinobacteria strains.</title>
        <authorList>
            <person name="Klenk H.-P."/>
        </authorList>
    </citation>
    <scope>NUCLEOTIDE SEQUENCE [LARGE SCALE GENOMIC DNA]</scope>
    <source>
        <strain evidence="1 2">DSM 23871</strain>
    </source>
</reference>
<evidence type="ECO:0000313" key="2">
    <source>
        <dbReference type="Proteomes" id="UP000589620"/>
    </source>
</evidence>
<comment type="caution">
    <text evidence="1">The sequence shown here is derived from an EMBL/GenBank/DDBJ whole genome shotgun (WGS) entry which is preliminary data.</text>
</comment>
<dbReference type="Pfam" id="PF09438">
    <property type="entry name" value="DUF2017"/>
    <property type="match status" value="1"/>
</dbReference>